<gene>
    <name evidence="2" type="ORF">IWX46DRAFT_604270</name>
</gene>
<accession>A0ABR1M9N1</accession>
<feature type="region of interest" description="Disordered" evidence="1">
    <location>
        <begin position="143"/>
        <end position="177"/>
    </location>
</feature>
<sequence>MDGANSLCRRLRTSCQIIAAARCWIGRSGLLPRAQDRTIEGASPFWIHGPSYNSHRFSCLNPTTPICMHRELVSQPSLPQVTQISSCLLRHQNPSIASNISYSHHLLACPYLCPHFPPSIVSSTSSKAMPETNIHWRDVDSLVSSGRSHESLSDGSYRSRRQTPPTPQTHDRDARPEIHHHRTCYPRVENHQHADARASVETYASTDDDEEEEDEDQEILEDDDYPPYEVPEYRQEVSPCDAIPATPKDFAELFPSPNRLCIRHDDTTLDGNMNLRIDTRVETRHSKQLVTLFHLRMHDLKNRDFSLRRYCRDSGREVCHSIRKYQKPPSERPALQRSFSSAIATFRHKPERNNSATVSLKRQDSGYGSISADKEDPNSKSAVQPKRAQVIPTNTMKLEFSNYAHVDIKRRGSASHKRYEFEYWGVNYSWKRVMKRDGDFCEISYHLLRGGSDQALAHIVPVPLTTSQAREEAAKGGWIPPCSMWLSDGSVTGGVSDLADVVVATGLMTLVDDSIKNHFHSKQSTRIHVPLKGGPFRLNMDYVGPKRLIDEVFHRTTRGSSGRGLKPLRRASVAA</sequence>
<feature type="region of interest" description="Disordered" evidence="1">
    <location>
        <begin position="350"/>
        <end position="383"/>
    </location>
</feature>
<keyword evidence="3" id="KW-1185">Reference proteome</keyword>
<feature type="region of interest" description="Disordered" evidence="1">
    <location>
        <begin position="201"/>
        <end position="229"/>
    </location>
</feature>
<feature type="compositionally biased region" description="Acidic residues" evidence="1">
    <location>
        <begin position="206"/>
        <end position="226"/>
    </location>
</feature>
<proteinExistence type="predicted"/>
<organism evidence="2 3">
    <name type="scientific">Phyllosticta citricarpa</name>
    <dbReference type="NCBI Taxonomy" id="55181"/>
    <lineage>
        <taxon>Eukaryota</taxon>
        <taxon>Fungi</taxon>
        <taxon>Dikarya</taxon>
        <taxon>Ascomycota</taxon>
        <taxon>Pezizomycotina</taxon>
        <taxon>Dothideomycetes</taxon>
        <taxon>Dothideomycetes incertae sedis</taxon>
        <taxon>Botryosphaeriales</taxon>
        <taxon>Phyllostictaceae</taxon>
        <taxon>Phyllosticta</taxon>
    </lineage>
</organism>
<comment type="caution">
    <text evidence="2">The sequence shown here is derived from an EMBL/GenBank/DDBJ whole genome shotgun (WGS) entry which is preliminary data.</text>
</comment>
<name>A0ABR1M9N1_9PEZI</name>
<evidence type="ECO:0000256" key="1">
    <source>
        <dbReference type="SAM" id="MobiDB-lite"/>
    </source>
</evidence>
<protein>
    <submittedName>
        <fullName evidence="2">Uncharacterized protein</fullName>
    </submittedName>
</protein>
<dbReference type="EMBL" id="JBBPDW010000022">
    <property type="protein sequence ID" value="KAK7543003.1"/>
    <property type="molecule type" value="Genomic_DNA"/>
</dbReference>
<evidence type="ECO:0000313" key="3">
    <source>
        <dbReference type="Proteomes" id="UP001365128"/>
    </source>
</evidence>
<evidence type="ECO:0000313" key="2">
    <source>
        <dbReference type="EMBL" id="KAK7543003.1"/>
    </source>
</evidence>
<reference evidence="2 3" key="1">
    <citation type="submission" date="2024-04" db="EMBL/GenBank/DDBJ databases">
        <title>Phyllosticta paracitricarpa is synonymous to the EU quarantine fungus P. citricarpa based on phylogenomic analyses.</title>
        <authorList>
            <consortium name="Lawrence Berkeley National Laboratory"/>
            <person name="Van Ingen-Buijs V.A."/>
            <person name="Van Westerhoven A.C."/>
            <person name="Haridas S."/>
            <person name="Skiadas P."/>
            <person name="Martin F."/>
            <person name="Groenewald J.Z."/>
            <person name="Crous P.W."/>
            <person name="Seidl M.F."/>
        </authorList>
    </citation>
    <scope>NUCLEOTIDE SEQUENCE [LARGE SCALE GENOMIC DNA]</scope>
    <source>
        <strain evidence="2 3">CBS 122670</strain>
    </source>
</reference>
<dbReference type="Proteomes" id="UP001365128">
    <property type="component" value="Unassembled WGS sequence"/>
</dbReference>